<feature type="domain" description="Mannitol dehydrogenase N-terminal" evidence="2">
    <location>
        <begin position="23"/>
        <end position="218"/>
    </location>
</feature>
<dbReference type="Gene3D" id="3.40.50.720">
    <property type="entry name" value="NAD(P)-binding Rossmann-like Domain"/>
    <property type="match status" value="1"/>
</dbReference>
<gene>
    <name evidence="3" type="ORF">ACHAWO_011318</name>
</gene>
<keyword evidence="4" id="KW-1185">Reference proteome</keyword>
<accession>A0ABD3N155</accession>
<sequence>MASSSSINIHILTTQTAPTSLCIGSGRFLRSVLVPFLSSNEQVAIFQTRGRSLLDYFVDASNGSSDNVDNSSMSYPVDTIDYSGQVSTAQMSICAVGTLGSPPGKQAIQQLLHSSTTNIQVIGVGVTEAGLSSPSNQCMLDLTWILYQLYKQEKYHDEKISIVNTDNVPNNGDVIQSHVLENVQSFETADYFGDMSFMEFIENRVSFLNSMVDRITSARVGSSGMIPSCEPLPEKALVICDPGNDLPSWMRDDVIQKRFGVKIRSHPDELATDISLKLRVANGTHTALAHAMALSSHPNTETLSSNPPFLSYLDSLFESQILCGAMSQGIDKSEVEETWLDWRKRVQHPYFGLSTFFITQNGAAKGGIRLGPTVKALVDGAASDGCDVAENPLSVSMAFAFAAILRFLSPIGKQSTEAKQRGIYVGWLDSHSLEKDVDKERSINESVTYADGLKYNLDAGWYEFRCGCPIEWKSFHSTREVPLPQALAMIGRGCQPSAYMDVIRSYLLSSDGGDLKSVLEGQSVQEEAWRAKIVETFVSAVATLYARMVSGDATIDILNEMIEKQHVFCCGFATSCAALMDGPLPEQTEPNQPLHFRHCPIPNSSRLMSRRVKVDDITSVVLAEVQGQQVIDLHTHLLPPSHGSLCLWGIDELLTYHYLVAEYFMTAPGDMTPDAFYSLSKAKQADIIWDALFVNRSPISEATRGVLTTLSALGLGDHVKSRNLVAIRSFYDGYRKDGLSGAERFSEMAYKLSGVRYAIMTNIPFDSVRLELFHVCHCNGVSLTLQPHWIERITALETKKEGKSHMICLDIEYSNTFKSALRVDPLLAGDRKTIENALKASAYGTSLADARKYLHDWCDTINPEYMMASTPHDFYVQPDGGRLVGVKKTGVNEAALHTPFAFAEVSGIDCNTCDGADDIPSVINEDSDFLVDVLMQVCEERNLPLALKIGAHRAVNPSLLQAGDGMVAFADTASLARLCTRFPKVKFLATFLSRANQHEACVLASKFGNLHIYGCWWYCNNPSIIDEITRMRVEMLGTTFTAQHSDSRVIDQLVYKWSHSRAVIANALAREYVKTSRSGWNFSRQEIRRDVWRMFGGSYEEFMSKVIEA</sequence>
<dbReference type="SUPFAM" id="SSF51735">
    <property type="entry name" value="NAD(P)-binding Rossmann-fold domains"/>
    <property type="match status" value="1"/>
</dbReference>
<dbReference type="PANTHER" id="PTHR43362">
    <property type="entry name" value="MANNITOL DEHYDROGENASE DSF1-RELATED"/>
    <property type="match status" value="1"/>
</dbReference>
<name>A0ABD3N155_9STRA</name>
<reference evidence="3 4" key="1">
    <citation type="submission" date="2024-10" db="EMBL/GenBank/DDBJ databases">
        <title>Updated reference genomes for cyclostephanoid diatoms.</title>
        <authorList>
            <person name="Roberts W.R."/>
            <person name="Alverson A.J."/>
        </authorList>
    </citation>
    <scope>NUCLEOTIDE SEQUENCE [LARGE SCALE GENOMIC DNA]</scope>
    <source>
        <strain evidence="3 4">AJA010-31</strain>
    </source>
</reference>
<dbReference type="PANTHER" id="PTHR43362:SF1">
    <property type="entry name" value="MANNITOL DEHYDROGENASE 2-RELATED"/>
    <property type="match status" value="1"/>
</dbReference>
<proteinExistence type="predicted"/>
<dbReference type="GO" id="GO:0016491">
    <property type="term" value="F:oxidoreductase activity"/>
    <property type="evidence" value="ECO:0007669"/>
    <property type="project" value="UniProtKB-KW"/>
</dbReference>
<keyword evidence="1" id="KW-0560">Oxidoreductase</keyword>
<dbReference type="InterPro" id="IPR050988">
    <property type="entry name" value="Mannitol_DH/Oxidoreductase"/>
</dbReference>
<evidence type="ECO:0000313" key="4">
    <source>
        <dbReference type="Proteomes" id="UP001530400"/>
    </source>
</evidence>
<dbReference type="InterPro" id="IPR013328">
    <property type="entry name" value="6PGD_dom2"/>
</dbReference>
<dbReference type="Pfam" id="PF01232">
    <property type="entry name" value="Mannitol_dh"/>
    <property type="match status" value="1"/>
</dbReference>
<dbReference type="Gene3D" id="1.10.1040.10">
    <property type="entry name" value="N-(1-d-carboxylethyl)-l-norvaline Dehydrogenase, domain 2"/>
    <property type="match status" value="1"/>
</dbReference>
<evidence type="ECO:0000259" key="2">
    <source>
        <dbReference type="Pfam" id="PF01232"/>
    </source>
</evidence>
<dbReference type="EMBL" id="JALLPJ020001324">
    <property type="protein sequence ID" value="KAL3769828.1"/>
    <property type="molecule type" value="Genomic_DNA"/>
</dbReference>
<dbReference type="InterPro" id="IPR013131">
    <property type="entry name" value="Mannitol_DH_N"/>
</dbReference>
<evidence type="ECO:0000313" key="3">
    <source>
        <dbReference type="EMBL" id="KAL3769828.1"/>
    </source>
</evidence>
<dbReference type="Proteomes" id="UP001530400">
    <property type="component" value="Unassembled WGS sequence"/>
</dbReference>
<organism evidence="3 4">
    <name type="scientific">Cyclotella atomus</name>
    <dbReference type="NCBI Taxonomy" id="382360"/>
    <lineage>
        <taxon>Eukaryota</taxon>
        <taxon>Sar</taxon>
        <taxon>Stramenopiles</taxon>
        <taxon>Ochrophyta</taxon>
        <taxon>Bacillariophyta</taxon>
        <taxon>Coscinodiscophyceae</taxon>
        <taxon>Thalassiosirophycidae</taxon>
        <taxon>Stephanodiscales</taxon>
        <taxon>Stephanodiscaceae</taxon>
        <taxon>Cyclotella</taxon>
    </lineage>
</organism>
<dbReference type="Gene3D" id="3.20.20.140">
    <property type="entry name" value="Metal-dependent hydrolases"/>
    <property type="match status" value="1"/>
</dbReference>
<comment type="caution">
    <text evidence="3">The sequence shown here is derived from an EMBL/GenBank/DDBJ whole genome shotgun (WGS) entry which is preliminary data.</text>
</comment>
<dbReference type="Gene3D" id="1.10.2020.10">
    <property type="entry name" value="uronate isomerase, domain 2, chain A"/>
    <property type="match status" value="1"/>
</dbReference>
<dbReference type="InterPro" id="IPR036291">
    <property type="entry name" value="NAD(P)-bd_dom_sf"/>
</dbReference>
<dbReference type="SUPFAM" id="SSF51556">
    <property type="entry name" value="Metallo-dependent hydrolases"/>
    <property type="match status" value="2"/>
</dbReference>
<dbReference type="AlphaFoldDB" id="A0ABD3N155"/>
<dbReference type="InterPro" id="IPR032466">
    <property type="entry name" value="Metal_Hydrolase"/>
</dbReference>
<evidence type="ECO:0000256" key="1">
    <source>
        <dbReference type="ARBA" id="ARBA00023002"/>
    </source>
</evidence>
<protein>
    <recommendedName>
        <fullName evidence="2">Mannitol dehydrogenase N-terminal domain-containing protein</fullName>
    </recommendedName>
</protein>